<keyword evidence="3" id="KW-1185">Reference proteome</keyword>
<dbReference type="Proteomes" id="UP001595872">
    <property type="component" value="Unassembled WGS sequence"/>
</dbReference>
<organism evidence="2 3">
    <name type="scientific">Actinomadura gamaensis</name>
    <dbReference type="NCBI Taxonomy" id="1763541"/>
    <lineage>
        <taxon>Bacteria</taxon>
        <taxon>Bacillati</taxon>
        <taxon>Actinomycetota</taxon>
        <taxon>Actinomycetes</taxon>
        <taxon>Streptosporangiales</taxon>
        <taxon>Thermomonosporaceae</taxon>
        <taxon>Actinomadura</taxon>
    </lineage>
</organism>
<dbReference type="Pfam" id="PF09852">
    <property type="entry name" value="DUF2079"/>
    <property type="match status" value="1"/>
</dbReference>
<keyword evidence="1" id="KW-1133">Transmembrane helix</keyword>
<dbReference type="RefSeq" id="WP_378265635.1">
    <property type="nucleotide sequence ID" value="NZ_JBHSIT010000025.1"/>
</dbReference>
<name>A0ABV9UD51_9ACTN</name>
<sequence>MEWRLVLYRITSTHALQWSVGPVHYNAVLMPILFVAALDAATALHLSPHPWSRHYANLLPAAITAISLASLPLLPFRVLAAPTFYRTTDHIRAARELLADIPDGSRVAVSNRLAPQLTARCQVTLFGDVHHRPVDWVIVDTERLDGVPAPPAVIRTALAQLPSQGFSVIEQRDGILLFHRATAPPETRAAAARDPALVTERASLSEARRS</sequence>
<evidence type="ECO:0000256" key="1">
    <source>
        <dbReference type="SAM" id="Phobius"/>
    </source>
</evidence>
<evidence type="ECO:0000313" key="2">
    <source>
        <dbReference type="EMBL" id="MFC4914079.1"/>
    </source>
</evidence>
<keyword evidence="1" id="KW-0812">Transmembrane</keyword>
<proteinExistence type="predicted"/>
<dbReference type="InterPro" id="IPR018650">
    <property type="entry name" value="STSV1_Orf64"/>
</dbReference>
<comment type="caution">
    <text evidence="2">The sequence shown here is derived from an EMBL/GenBank/DDBJ whole genome shotgun (WGS) entry which is preliminary data.</text>
</comment>
<feature type="transmembrane region" description="Helical" evidence="1">
    <location>
        <begin position="58"/>
        <end position="80"/>
    </location>
</feature>
<evidence type="ECO:0000313" key="3">
    <source>
        <dbReference type="Proteomes" id="UP001595872"/>
    </source>
</evidence>
<gene>
    <name evidence="2" type="ORF">ACFPCY_42825</name>
</gene>
<accession>A0ABV9UD51</accession>
<dbReference type="EMBL" id="JBHSIT010000025">
    <property type="protein sequence ID" value="MFC4914079.1"/>
    <property type="molecule type" value="Genomic_DNA"/>
</dbReference>
<keyword evidence="1" id="KW-0472">Membrane</keyword>
<protein>
    <submittedName>
        <fullName evidence="2">DUF2079 domain-containing protein</fullName>
    </submittedName>
</protein>
<reference evidence="3" key="1">
    <citation type="journal article" date="2019" name="Int. J. Syst. Evol. Microbiol.">
        <title>The Global Catalogue of Microorganisms (GCM) 10K type strain sequencing project: providing services to taxonomists for standard genome sequencing and annotation.</title>
        <authorList>
            <consortium name="The Broad Institute Genomics Platform"/>
            <consortium name="The Broad Institute Genome Sequencing Center for Infectious Disease"/>
            <person name="Wu L."/>
            <person name="Ma J."/>
        </authorList>
    </citation>
    <scope>NUCLEOTIDE SEQUENCE [LARGE SCALE GENOMIC DNA]</scope>
    <source>
        <strain evidence="3">KLKA75</strain>
    </source>
</reference>
<feature type="transmembrane region" description="Helical" evidence="1">
    <location>
        <begin position="28"/>
        <end position="46"/>
    </location>
</feature>